<evidence type="ECO:0000256" key="3">
    <source>
        <dbReference type="SAM" id="SignalP"/>
    </source>
</evidence>
<dbReference type="InterPro" id="IPR008928">
    <property type="entry name" value="6-hairpin_glycosidase_sf"/>
</dbReference>
<dbReference type="Proteomes" id="UP000284706">
    <property type="component" value="Unassembled WGS sequence"/>
</dbReference>
<evidence type="ECO:0000313" key="4">
    <source>
        <dbReference type="EMBL" id="PPR03948.1"/>
    </source>
</evidence>
<dbReference type="InterPro" id="IPR012341">
    <property type="entry name" value="6hp_glycosidase-like_sf"/>
</dbReference>
<feature type="signal peptide" evidence="3">
    <location>
        <begin position="1"/>
        <end position="22"/>
    </location>
</feature>
<dbReference type="AlphaFoldDB" id="A0A409YLP3"/>
<proteinExistence type="inferred from homology"/>
<name>A0A409YLP3_9AGAR</name>
<dbReference type="GO" id="GO:0000272">
    <property type="term" value="P:polysaccharide catabolic process"/>
    <property type="evidence" value="ECO:0007669"/>
    <property type="project" value="TreeGrafter"/>
</dbReference>
<accession>A0A409YLP3</accession>
<dbReference type="OrthoDB" id="2317065at2759"/>
<organism evidence="4 5">
    <name type="scientific">Gymnopilus dilepis</name>
    <dbReference type="NCBI Taxonomy" id="231916"/>
    <lineage>
        <taxon>Eukaryota</taxon>
        <taxon>Fungi</taxon>
        <taxon>Dikarya</taxon>
        <taxon>Basidiomycota</taxon>
        <taxon>Agaricomycotina</taxon>
        <taxon>Agaricomycetes</taxon>
        <taxon>Agaricomycetidae</taxon>
        <taxon>Agaricales</taxon>
        <taxon>Agaricineae</taxon>
        <taxon>Hymenogastraceae</taxon>
        <taxon>Gymnopilus</taxon>
    </lineage>
</organism>
<evidence type="ECO:0000313" key="5">
    <source>
        <dbReference type="Proteomes" id="UP000284706"/>
    </source>
</evidence>
<dbReference type="Gene3D" id="1.50.10.10">
    <property type="match status" value="1"/>
</dbReference>
<comment type="similarity">
    <text evidence="2">Belongs to the glycosyl hydrolase 88 family.</text>
</comment>
<dbReference type="InterPro" id="IPR052369">
    <property type="entry name" value="UG_Glycosaminoglycan_Hydrolase"/>
</dbReference>
<dbReference type="PANTHER" id="PTHR36845:SF1">
    <property type="entry name" value="HYDROLASE, PUTATIVE (AFU_ORTHOLOGUE AFUA_7G05090)-RELATED"/>
    <property type="match status" value="1"/>
</dbReference>
<dbReference type="InParanoid" id="A0A409YLP3"/>
<dbReference type="SUPFAM" id="SSF48208">
    <property type="entry name" value="Six-hairpin glycosidases"/>
    <property type="match status" value="1"/>
</dbReference>
<dbReference type="GO" id="GO:0052757">
    <property type="term" value="F:chondroitin hydrolase activity"/>
    <property type="evidence" value="ECO:0007669"/>
    <property type="project" value="TreeGrafter"/>
</dbReference>
<evidence type="ECO:0000256" key="2">
    <source>
        <dbReference type="ARBA" id="ARBA00038358"/>
    </source>
</evidence>
<reference evidence="4 5" key="1">
    <citation type="journal article" date="2018" name="Evol. Lett.">
        <title>Horizontal gene cluster transfer increased hallucinogenic mushroom diversity.</title>
        <authorList>
            <person name="Reynolds H.T."/>
            <person name="Vijayakumar V."/>
            <person name="Gluck-Thaler E."/>
            <person name="Korotkin H.B."/>
            <person name="Matheny P.B."/>
            <person name="Slot J.C."/>
        </authorList>
    </citation>
    <scope>NUCLEOTIDE SEQUENCE [LARGE SCALE GENOMIC DNA]</scope>
    <source>
        <strain evidence="4 5">SRW20</strain>
    </source>
</reference>
<dbReference type="EMBL" id="NHYE01000687">
    <property type="protein sequence ID" value="PPR03948.1"/>
    <property type="molecule type" value="Genomic_DNA"/>
</dbReference>
<keyword evidence="5" id="KW-1185">Reference proteome</keyword>
<evidence type="ECO:0008006" key="6">
    <source>
        <dbReference type="Google" id="ProtNLM"/>
    </source>
</evidence>
<comment type="caution">
    <text evidence="4">The sequence shown here is derived from an EMBL/GenBank/DDBJ whole genome shotgun (WGS) entry which is preliminary data.</text>
</comment>
<keyword evidence="3" id="KW-0732">Signal</keyword>
<dbReference type="STRING" id="231916.A0A409YLP3"/>
<sequence length="432" mass="47099">MFKKSFLIPFLCSSVLTSGAVPSELFSSLIPTKVLATFKALPSPIQYPQYTDQTAGDWLYFNPSTWTSGFFPATLYALNTRKQLCGATPANALSIADWLSLGRSASNGLLSVTTANGVGHDVGFISYPFVEELAINPKNQTAINAVNKYATELAARFDPVVGCTRSWDTADPTDFQVIIDNMMNLEVLFHSADLTGNNTLRQIAKTHADTTMKNHFRPDGSSTWHVVEYNSTTGAVIKKRTAQGYADNSTWSRGQAWAIYGYANMHKFTNDQNYLATARKAATYFLTHLPADGVVPWDFNAPLTPPPRPADSSAATIVVNGLLLLAQQETSVVSKQLWIDGALRILNSITALAWKPSWQSLLSNGTVNWPANNFLTGIVYGTGHSFLSGPSRSHHRPVVLRVGDYYYIRAGNELVSMGLASCHSPFAAPNSS</sequence>
<dbReference type="PANTHER" id="PTHR36845">
    <property type="entry name" value="HYDROLASE, PUTATIVE (AFU_ORTHOLOGUE AFUA_7G05090)-RELATED"/>
    <property type="match status" value="1"/>
</dbReference>
<feature type="chain" id="PRO_5019214588" description="Glycoside hydrolase family 88 protein" evidence="3">
    <location>
        <begin position="23"/>
        <end position="432"/>
    </location>
</feature>
<keyword evidence="1" id="KW-0378">Hydrolase</keyword>
<gene>
    <name evidence="4" type="ORF">CVT26_001153</name>
</gene>
<evidence type="ECO:0000256" key="1">
    <source>
        <dbReference type="ARBA" id="ARBA00022801"/>
    </source>
</evidence>
<protein>
    <recommendedName>
        <fullName evidence="6">Glycoside hydrolase family 88 protein</fullName>
    </recommendedName>
</protein>